<evidence type="ECO:0000313" key="2">
    <source>
        <dbReference type="Proteomes" id="UP000823891"/>
    </source>
</evidence>
<dbReference type="AlphaFoldDB" id="A0A9D2NGB2"/>
<reference evidence="1" key="1">
    <citation type="journal article" date="2021" name="PeerJ">
        <title>Extensive microbial diversity within the chicken gut microbiome revealed by metagenomics and culture.</title>
        <authorList>
            <person name="Gilroy R."/>
            <person name="Ravi A."/>
            <person name="Getino M."/>
            <person name="Pursley I."/>
            <person name="Horton D.L."/>
            <person name="Alikhan N.F."/>
            <person name="Baker D."/>
            <person name="Gharbi K."/>
            <person name="Hall N."/>
            <person name="Watson M."/>
            <person name="Adriaenssens E.M."/>
            <person name="Foster-Nyarko E."/>
            <person name="Jarju S."/>
            <person name="Secka A."/>
            <person name="Antonio M."/>
            <person name="Oren A."/>
            <person name="Chaudhuri R.R."/>
            <person name="La Ragione R."/>
            <person name="Hildebrand F."/>
            <person name="Pallen M.J."/>
        </authorList>
    </citation>
    <scope>NUCLEOTIDE SEQUENCE</scope>
    <source>
        <strain evidence="1">USAMLcec2-132</strain>
    </source>
</reference>
<protein>
    <submittedName>
        <fullName evidence="1">Uncharacterized protein</fullName>
    </submittedName>
</protein>
<dbReference type="Proteomes" id="UP000823891">
    <property type="component" value="Unassembled WGS sequence"/>
</dbReference>
<sequence>MKRQIILLGPFVFWWITQPLSVLAVTEADVEAVGKETAAGNVFIWFLCAIAFLKISQKIDSFLSSLGIHVGNTGGSMLEEIMIAAKGIAGSKSYSKGGSFHGGSFHGGGSSNNLHSPSFLSGGLAGAVSRQFTQSTMNTVTGQSNNPIGRMAFESSMKKGGEFANNVTAAVAKGSISHAGTMTGTQAAAALSSYMGHTDNPDSPSYSNVEIGGGRIMGTETSASHPNGSAFGLYSTEQYLPPEGNYETIKTADQSTWYRQYAADTVERTPYMTETGKIAYRENIVQKLPPVPKRKDRV</sequence>
<comment type="caution">
    <text evidence="1">The sequence shown here is derived from an EMBL/GenBank/DDBJ whole genome shotgun (WGS) entry which is preliminary data.</text>
</comment>
<gene>
    <name evidence="1" type="ORF">H9761_05755</name>
</gene>
<evidence type="ECO:0000313" key="1">
    <source>
        <dbReference type="EMBL" id="HJC23194.1"/>
    </source>
</evidence>
<name>A0A9D2NGB2_9FIRM</name>
<accession>A0A9D2NGB2</accession>
<organism evidence="1 2">
    <name type="scientific">Candidatus Eisenbergiella merdavium</name>
    <dbReference type="NCBI Taxonomy" id="2838551"/>
    <lineage>
        <taxon>Bacteria</taxon>
        <taxon>Bacillati</taxon>
        <taxon>Bacillota</taxon>
        <taxon>Clostridia</taxon>
        <taxon>Lachnospirales</taxon>
        <taxon>Lachnospiraceae</taxon>
        <taxon>Eisenbergiella</taxon>
    </lineage>
</organism>
<reference evidence="1" key="2">
    <citation type="submission" date="2021-04" db="EMBL/GenBank/DDBJ databases">
        <authorList>
            <person name="Gilroy R."/>
        </authorList>
    </citation>
    <scope>NUCLEOTIDE SEQUENCE</scope>
    <source>
        <strain evidence="1">USAMLcec2-132</strain>
    </source>
</reference>
<proteinExistence type="predicted"/>
<dbReference type="EMBL" id="DWWS01000021">
    <property type="protein sequence ID" value="HJC23194.1"/>
    <property type="molecule type" value="Genomic_DNA"/>
</dbReference>